<keyword evidence="2" id="KW-0802">TPR repeat</keyword>
<dbReference type="NCBIfam" id="NF047558">
    <property type="entry name" value="TPR_END_plus"/>
    <property type="match status" value="1"/>
</dbReference>
<evidence type="ECO:0000256" key="2">
    <source>
        <dbReference type="ARBA" id="ARBA00022803"/>
    </source>
</evidence>
<proteinExistence type="predicted"/>
<dbReference type="SMART" id="SM00028">
    <property type="entry name" value="TPR"/>
    <property type="match status" value="4"/>
</dbReference>
<reference evidence="3" key="1">
    <citation type="journal article" date="2014" name="Front. Microbiol.">
        <title>High frequency of phylogenetically diverse reductive dehalogenase-homologous genes in deep subseafloor sedimentary metagenomes.</title>
        <authorList>
            <person name="Kawai M."/>
            <person name="Futagami T."/>
            <person name="Toyoda A."/>
            <person name="Takaki Y."/>
            <person name="Nishi S."/>
            <person name="Hori S."/>
            <person name="Arai W."/>
            <person name="Tsubouchi T."/>
            <person name="Morono Y."/>
            <person name="Uchiyama I."/>
            <person name="Ito T."/>
            <person name="Fujiyama A."/>
            <person name="Inagaki F."/>
            <person name="Takami H."/>
        </authorList>
    </citation>
    <scope>NUCLEOTIDE SEQUENCE</scope>
    <source>
        <strain evidence="3">Expedition CK06-06</strain>
    </source>
</reference>
<dbReference type="Pfam" id="PF13431">
    <property type="entry name" value="TPR_17"/>
    <property type="match status" value="1"/>
</dbReference>
<dbReference type="PANTHER" id="PTHR44858">
    <property type="entry name" value="TETRATRICOPEPTIDE REPEAT PROTEIN 6"/>
    <property type="match status" value="1"/>
</dbReference>
<keyword evidence="1" id="KW-0677">Repeat</keyword>
<dbReference type="EMBL" id="BARU01006158">
    <property type="protein sequence ID" value="GAH45627.1"/>
    <property type="molecule type" value="Genomic_DNA"/>
</dbReference>
<name>X1FKZ3_9ZZZZ</name>
<sequence>TLAEARASLAFIRYLYDWDWEAAEKEFIRAIEINPNYAISRQYYAQFLSSMGRSDEALMEIRRAQELDPLSLVISANEGFFLFFARQYDLAIAQCRKTLEMDPNFLVAHLFLLDCYYQKGLDEEVRAEFQIIKEIVGEAAALPHIWAVVTSRSEALEAINKLEKLSEQRYVGAANFALVYASFGEMDKAFQWMEKAYEQRDSWFPYLKMGPPFDILRDDPRYQDLLRRMNFPE</sequence>
<protein>
    <submittedName>
        <fullName evidence="3">Uncharacterized protein</fullName>
    </submittedName>
</protein>
<dbReference type="Gene3D" id="1.25.40.10">
    <property type="entry name" value="Tetratricopeptide repeat domain"/>
    <property type="match status" value="1"/>
</dbReference>
<gene>
    <name evidence="3" type="ORF">S03H2_12091</name>
</gene>
<evidence type="ECO:0000256" key="1">
    <source>
        <dbReference type="ARBA" id="ARBA00022737"/>
    </source>
</evidence>
<evidence type="ECO:0000313" key="3">
    <source>
        <dbReference type="EMBL" id="GAH45627.1"/>
    </source>
</evidence>
<organism evidence="3">
    <name type="scientific">marine sediment metagenome</name>
    <dbReference type="NCBI Taxonomy" id="412755"/>
    <lineage>
        <taxon>unclassified sequences</taxon>
        <taxon>metagenomes</taxon>
        <taxon>ecological metagenomes</taxon>
    </lineage>
</organism>
<accession>X1FKZ3</accession>
<dbReference type="InterPro" id="IPR050498">
    <property type="entry name" value="Ycf3"/>
</dbReference>
<comment type="caution">
    <text evidence="3">The sequence shown here is derived from an EMBL/GenBank/DDBJ whole genome shotgun (WGS) entry which is preliminary data.</text>
</comment>
<feature type="non-terminal residue" evidence="3">
    <location>
        <position position="1"/>
    </location>
</feature>
<dbReference type="AlphaFoldDB" id="X1FKZ3"/>
<dbReference type="InterPro" id="IPR019734">
    <property type="entry name" value="TPR_rpt"/>
</dbReference>
<dbReference type="SUPFAM" id="SSF48452">
    <property type="entry name" value="TPR-like"/>
    <property type="match status" value="1"/>
</dbReference>
<dbReference type="InterPro" id="IPR011990">
    <property type="entry name" value="TPR-like_helical_dom_sf"/>
</dbReference>
<dbReference type="PANTHER" id="PTHR44858:SF1">
    <property type="entry name" value="UDP-N-ACETYLGLUCOSAMINE--PEPTIDE N-ACETYLGLUCOSAMINYLTRANSFERASE SPINDLY-RELATED"/>
    <property type="match status" value="1"/>
</dbReference>